<evidence type="ECO:0000313" key="1">
    <source>
        <dbReference type="Proteomes" id="UP000095283"/>
    </source>
</evidence>
<accession>A0A1I7WYK9</accession>
<dbReference type="Proteomes" id="UP000095283">
    <property type="component" value="Unplaced"/>
</dbReference>
<sequence>MSAFGAPFGSMSVADLGSLTRLEIESNRKREGELVKLRKLLEESQLESEDAMNVLRKKHQDACLDYQDQVEQLQKKNAKSRFLIVSFTLFADKTVTTFLIQDRSRTPTSAARSYRVNCYDRPSTEGQG</sequence>
<name>A0A1I7WYK9_HETBA</name>
<organism evidence="1 2">
    <name type="scientific">Heterorhabditis bacteriophora</name>
    <name type="common">Entomopathogenic nematode worm</name>
    <dbReference type="NCBI Taxonomy" id="37862"/>
    <lineage>
        <taxon>Eukaryota</taxon>
        <taxon>Metazoa</taxon>
        <taxon>Ecdysozoa</taxon>
        <taxon>Nematoda</taxon>
        <taxon>Chromadorea</taxon>
        <taxon>Rhabditida</taxon>
        <taxon>Rhabditina</taxon>
        <taxon>Rhabditomorpha</taxon>
        <taxon>Strongyloidea</taxon>
        <taxon>Heterorhabditidae</taxon>
        <taxon>Heterorhabditis</taxon>
    </lineage>
</organism>
<dbReference type="AlphaFoldDB" id="A0A1I7WYK9"/>
<evidence type="ECO:0000313" key="2">
    <source>
        <dbReference type="WBParaSite" id="Hba_10215"/>
    </source>
</evidence>
<proteinExistence type="predicted"/>
<reference evidence="2" key="1">
    <citation type="submission" date="2016-11" db="UniProtKB">
        <authorList>
            <consortium name="WormBaseParasite"/>
        </authorList>
    </citation>
    <scope>IDENTIFICATION</scope>
</reference>
<dbReference type="WBParaSite" id="Hba_10215">
    <property type="protein sequence ID" value="Hba_10215"/>
    <property type="gene ID" value="Hba_10215"/>
</dbReference>
<protein>
    <submittedName>
        <fullName evidence="2">Protein CASP</fullName>
    </submittedName>
</protein>
<keyword evidence="1" id="KW-1185">Reference proteome</keyword>